<dbReference type="Gene3D" id="3.30.200.20">
    <property type="entry name" value="Phosphorylase Kinase, domain 1"/>
    <property type="match status" value="1"/>
</dbReference>
<dbReference type="GO" id="GO:0005829">
    <property type="term" value="C:cytosol"/>
    <property type="evidence" value="ECO:0007669"/>
    <property type="project" value="UniProtKB-ARBA"/>
</dbReference>
<name>H3A5R3_LATCH</name>
<organism evidence="11 12">
    <name type="scientific">Latimeria chalumnae</name>
    <name type="common">Coelacanth</name>
    <dbReference type="NCBI Taxonomy" id="7897"/>
    <lineage>
        <taxon>Eukaryota</taxon>
        <taxon>Metazoa</taxon>
        <taxon>Chordata</taxon>
        <taxon>Craniata</taxon>
        <taxon>Vertebrata</taxon>
        <taxon>Euteleostomi</taxon>
        <taxon>Coelacanthiformes</taxon>
        <taxon>Coelacanthidae</taxon>
        <taxon>Latimeria</taxon>
    </lineage>
</organism>
<dbReference type="EC" id="2.7.1.172" evidence="2"/>
<dbReference type="AlphaFoldDB" id="H3A5R3"/>
<evidence type="ECO:0000313" key="11">
    <source>
        <dbReference type="Ensembl" id="ENSLACP00000004984.1"/>
    </source>
</evidence>
<dbReference type="Pfam" id="PF03881">
    <property type="entry name" value="Fructosamin_kin"/>
    <property type="match status" value="1"/>
</dbReference>
<dbReference type="Ensembl" id="ENSLACT00000005028.1">
    <property type="protein sequence ID" value="ENSLACP00000004984.1"/>
    <property type="gene ID" value="ENSLACG00000004432.1"/>
</dbReference>
<comment type="catalytic activity">
    <reaction evidence="7">
        <text>N(6)-D-ribulosyl-L-lysyl-[protein] + ATP = N(6)-(3-O-phospho-D-ribulosyl)-L-lysyl-[protein] + ADP + H(+)</text>
        <dbReference type="Rhea" id="RHEA:48432"/>
        <dbReference type="Rhea" id="RHEA-COMP:12103"/>
        <dbReference type="Rhea" id="RHEA-COMP:12104"/>
        <dbReference type="ChEBI" id="CHEBI:15378"/>
        <dbReference type="ChEBI" id="CHEBI:30616"/>
        <dbReference type="ChEBI" id="CHEBI:90418"/>
        <dbReference type="ChEBI" id="CHEBI:90420"/>
        <dbReference type="ChEBI" id="CHEBI:456216"/>
        <dbReference type="EC" id="2.7.1.172"/>
    </reaction>
    <physiologicalReaction direction="left-to-right" evidence="7">
        <dbReference type="Rhea" id="RHEA:48433"/>
    </physiologicalReaction>
</comment>
<dbReference type="Proteomes" id="UP000008672">
    <property type="component" value="Unassembled WGS sequence"/>
</dbReference>
<dbReference type="STRING" id="7897.ENSLACP00000004984"/>
<dbReference type="FunCoup" id="H3A5R3">
    <property type="interactions" value="686"/>
</dbReference>
<keyword evidence="12" id="KW-1185">Reference proteome</keyword>
<proteinExistence type="inferred from homology"/>
<evidence type="ECO:0000256" key="9">
    <source>
        <dbReference type="PIRNR" id="PIRNR006221"/>
    </source>
</evidence>
<dbReference type="RefSeq" id="XP_006004311.1">
    <property type="nucleotide sequence ID" value="XM_006004249.3"/>
</dbReference>
<dbReference type="EMBL" id="AFYH01149173">
    <property type="status" value="NOT_ANNOTATED_CDS"/>
    <property type="molecule type" value="Genomic_DNA"/>
</dbReference>
<dbReference type="Gene3D" id="3.90.1200.10">
    <property type="match status" value="1"/>
</dbReference>
<keyword evidence="6" id="KW-0067">ATP-binding</keyword>
<evidence type="ECO:0000256" key="3">
    <source>
        <dbReference type="ARBA" id="ARBA00022679"/>
    </source>
</evidence>
<evidence type="ECO:0000256" key="1">
    <source>
        <dbReference type="ARBA" id="ARBA00009460"/>
    </source>
</evidence>
<reference evidence="11" key="2">
    <citation type="submission" date="2025-08" db="UniProtKB">
        <authorList>
            <consortium name="Ensembl"/>
        </authorList>
    </citation>
    <scope>IDENTIFICATION</scope>
</reference>
<dbReference type="FunFam" id="3.30.200.20:FF:000264">
    <property type="entry name" value="Protein-ribulosamine 3-kinase, chloroplastic"/>
    <property type="match status" value="1"/>
</dbReference>
<dbReference type="OMA" id="RECDIAM"/>
<reference evidence="12" key="1">
    <citation type="submission" date="2011-08" db="EMBL/GenBank/DDBJ databases">
        <title>The draft genome of Latimeria chalumnae.</title>
        <authorList>
            <person name="Di Palma F."/>
            <person name="Alfoldi J."/>
            <person name="Johnson J."/>
            <person name="Berlin A."/>
            <person name="Gnerre S."/>
            <person name="Jaffe D."/>
            <person name="MacCallum I."/>
            <person name="Young S."/>
            <person name="Walker B.J."/>
            <person name="Lander E."/>
            <person name="Lindblad-Toh K."/>
        </authorList>
    </citation>
    <scope>NUCLEOTIDE SEQUENCE [LARGE SCALE GENOMIC DNA]</scope>
    <source>
        <strain evidence="12">Wild caught</strain>
    </source>
</reference>
<gene>
    <name evidence="11" type="primary">FN3KRP</name>
</gene>
<dbReference type="eggNOG" id="KOG3021">
    <property type="taxonomic scope" value="Eukaryota"/>
</dbReference>
<accession>H3A5R3</accession>
<dbReference type="InParanoid" id="H3A5R3"/>
<dbReference type="GO" id="GO:0016301">
    <property type="term" value="F:kinase activity"/>
    <property type="evidence" value="ECO:0007669"/>
    <property type="project" value="UniProtKB-UniRule"/>
</dbReference>
<dbReference type="PANTHER" id="PTHR12149">
    <property type="entry name" value="FRUCTOSAMINE 3 KINASE-RELATED PROTEIN"/>
    <property type="match status" value="1"/>
</dbReference>
<dbReference type="PANTHER" id="PTHR12149:SF8">
    <property type="entry name" value="PROTEIN-RIBULOSAMINE 3-KINASE"/>
    <property type="match status" value="1"/>
</dbReference>
<evidence type="ECO:0000256" key="8">
    <source>
        <dbReference type="ARBA" id="ARBA00050767"/>
    </source>
</evidence>
<evidence type="ECO:0000256" key="10">
    <source>
        <dbReference type="SAM" id="MobiDB-lite"/>
    </source>
</evidence>
<dbReference type="EMBL" id="AFYH01149172">
    <property type="status" value="NOT_ANNOTATED_CDS"/>
    <property type="molecule type" value="Genomic_DNA"/>
</dbReference>
<dbReference type="Bgee" id="ENSLACG00000004432">
    <property type="expression patterns" value="Expressed in muscle tissue and 5 other cell types or tissues"/>
</dbReference>
<dbReference type="HOGENOM" id="CLU_036517_0_1_1"/>
<dbReference type="EMBL" id="AFYH01149174">
    <property type="status" value="NOT_ANNOTATED_CDS"/>
    <property type="molecule type" value="Genomic_DNA"/>
</dbReference>
<dbReference type="GO" id="GO:0102193">
    <property type="term" value="F:protein-ribulosamine 3-kinase activity"/>
    <property type="evidence" value="ECO:0007669"/>
    <property type="project" value="UniProtKB-EC"/>
</dbReference>
<keyword evidence="4" id="KW-0547">Nucleotide-binding</keyword>
<sequence>METVLKRELNTSTLRPSGHSGGGCISQGQSYDTDQGRLFVKINHKQESRQMFEGEMASLEAILRTNMVKVPKPVKVFDLPGGGSALAMEHLDMRSLNRHSAELGKQMAELHLYNQKLREKLKKEQQIVGKGPGQSELQYVDKFGFHTVTCCGLLPQVNDWQSDWASFYAQNRLQAQLDMIERDYGDREARTLWSQLQLKIPDMFQDMEIIPALLHGDLWGGNAAEIESGPVIFDPASFYGHSEFELSIAKMFGGFGGGFFSAYHSKIPKIPGFEKRLELYQLFHYINHWNHFGTSYRGSSIKIMRNLAK</sequence>
<dbReference type="GeneID" id="102361196"/>
<protein>
    <recommendedName>
        <fullName evidence="2">protein-ribulosamine 3-kinase</fullName>
        <ecNumber evidence="2">2.7.1.172</ecNumber>
    </recommendedName>
</protein>
<dbReference type="InterPro" id="IPR016477">
    <property type="entry name" value="Fructo-/Ketosamine-3-kinase"/>
</dbReference>
<evidence type="ECO:0000256" key="2">
    <source>
        <dbReference type="ARBA" id="ARBA00011961"/>
    </source>
</evidence>
<reference evidence="11" key="3">
    <citation type="submission" date="2025-09" db="UniProtKB">
        <authorList>
            <consortium name="Ensembl"/>
        </authorList>
    </citation>
    <scope>IDENTIFICATION</scope>
</reference>
<dbReference type="KEGG" id="lcm:102361196"/>
<dbReference type="CTD" id="79672"/>
<evidence type="ECO:0000256" key="6">
    <source>
        <dbReference type="ARBA" id="ARBA00022840"/>
    </source>
</evidence>
<dbReference type="FunFam" id="3.90.1200.10:FF:000003">
    <property type="entry name" value="fructosamine-3-kinase isoform X1"/>
    <property type="match status" value="1"/>
</dbReference>
<comment type="similarity">
    <text evidence="1 9">Belongs to the fructosamine kinase family.</text>
</comment>
<dbReference type="OrthoDB" id="5772781at2759"/>
<dbReference type="SUPFAM" id="SSF56112">
    <property type="entry name" value="Protein kinase-like (PK-like)"/>
    <property type="match status" value="1"/>
</dbReference>
<keyword evidence="5 9" id="KW-0418">Kinase</keyword>
<evidence type="ECO:0000256" key="7">
    <source>
        <dbReference type="ARBA" id="ARBA00048655"/>
    </source>
</evidence>
<evidence type="ECO:0000256" key="4">
    <source>
        <dbReference type="ARBA" id="ARBA00022741"/>
    </source>
</evidence>
<evidence type="ECO:0000256" key="5">
    <source>
        <dbReference type="ARBA" id="ARBA00022777"/>
    </source>
</evidence>
<evidence type="ECO:0000313" key="12">
    <source>
        <dbReference type="Proteomes" id="UP000008672"/>
    </source>
</evidence>
<feature type="region of interest" description="Disordered" evidence="10">
    <location>
        <begin position="1"/>
        <end position="29"/>
    </location>
</feature>
<dbReference type="GO" id="GO:0005524">
    <property type="term" value="F:ATP binding"/>
    <property type="evidence" value="ECO:0007669"/>
    <property type="project" value="UniProtKB-KW"/>
</dbReference>
<dbReference type="GeneTree" id="ENSGT00390000005730"/>
<dbReference type="PIRSF" id="PIRSF006221">
    <property type="entry name" value="Ketosamine-3-kinase"/>
    <property type="match status" value="1"/>
</dbReference>
<dbReference type="InterPro" id="IPR011009">
    <property type="entry name" value="Kinase-like_dom_sf"/>
</dbReference>
<comment type="catalytic activity">
    <reaction evidence="8">
        <text>N(6)-(D-psicosyl)-L-lysyl-[protein] + ATP = N(6)-(3-O-phospho-D-psicosyl)-L-lysyl-[protein] + ADP + H(+)</text>
        <dbReference type="Rhea" id="RHEA:61392"/>
        <dbReference type="Rhea" id="RHEA-COMP:15796"/>
        <dbReference type="Rhea" id="RHEA-COMP:15797"/>
        <dbReference type="ChEBI" id="CHEBI:15378"/>
        <dbReference type="ChEBI" id="CHEBI:30616"/>
        <dbReference type="ChEBI" id="CHEBI:144621"/>
        <dbReference type="ChEBI" id="CHEBI:144622"/>
        <dbReference type="ChEBI" id="CHEBI:456216"/>
    </reaction>
    <physiologicalReaction direction="left-to-right" evidence="8">
        <dbReference type="Rhea" id="RHEA:61393"/>
    </physiologicalReaction>
</comment>
<keyword evidence="3 9" id="KW-0808">Transferase</keyword>